<dbReference type="InterPro" id="IPR002187">
    <property type="entry name" value="N-reg_PII"/>
</dbReference>
<dbReference type="GO" id="GO:0030234">
    <property type="term" value="F:enzyme regulator activity"/>
    <property type="evidence" value="ECO:0007669"/>
    <property type="project" value="InterPro"/>
</dbReference>
<gene>
    <name evidence="1" type="ORF">SAMN05421783_12116</name>
</gene>
<reference evidence="2" key="1">
    <citation type="submission" date="2016-10" db="EMBL/GenBank/DDBJ databases">
        <authorList>
            <person name="Varghese N."/>
            <person name="Submissions S."/>
        </authorList>
    </citation>
    <scope>NUCLEOTIDE SEQUENCE [LARGE SCALE GENOMIC DNA]</scope>
    <source>
        <strain evidence="2">DSM 217</strain>
    </source>
</reference>
<sequence length="124" mass="12990">MKDDKITYLTDVALITCVVSTGRGDAVIAAARAMGAAGALVHHARGIGPRERLGLLGIAIEAEKDVVSILVATDSQDVVFEAVYRAADLHVPGAGMAYITPVERMATYIPREVLTTLAGQGDMP</sequence>
<dbReference type="STRING" id="1058.SAMN05421783_12116"/>
<dbReference type="EMBL" id="FNNZ01000021">
    <property type="protein sequence ID" value="SDX32548.1"/>
    <property type="molecule type" value="Genomic_DNA"/>
</dbReference>
<name>A0A1H3AT17_THIRO</name>
<organism evidence="1 2">
    <name type="scientific">Thiocapsa roseopersicina</name>
    <dbReference type="NCBI Taxonomy" id="1058"/>
    <lineage>
        <taxon>Bacteria</taxon>
        <taxon>Pseudomonadati</taxon>
        <taxon>Pseudomonadota</taxon>
        <taxon>Gammaproteobacteria</taxon>
        <taxon>Chromatiales</taxon>
        <taxon>Chromatiaceae</taxon>
        <taxon>Thiocapsa</taxon>
    </lineage>
</organism>
<dbReference type="SUPFAM" id="SSF54913">
    <property type="entry name" value="GlnB-like"/>
    <property type="match status" value="1"/>
</dbReference>
<dbReference type="InterPro" id="IPR011322">
    <property type="entry name" value="N-reg_PII-like_a/b"/>
</dbReference>
<dbReference type="PROSITE" id="PS51343">
    <property type="entry name" value="PII_GLNB_DOM"/>
    <property type="match status" value="1"/>
</dbReference>
<evidence type="ECO:0000313" key="2">
    <source>
        <dbReference type="Proteomes" id="UP000198816"/>
    </source>
</evidence>
<dbReference type="GO" id="GO:0006808">
    <property type="term" value="P:regulation of nitrogen utilization"/>
    <property type="evidence" value="ECO:0007669"/>
    <property type="project" value="InterPro"/>
</dbReference>
<dbReference type="AlphaFoldDB" id="A0A1H3AT17"/>
<keyword evidence="2" id="KW-1185">Reference proteome</keyword>
<protein>
    <submittedName>
        <fullName evidence="1">Nitrogen regulatory protein P-II family</fullName>
    </submittedName>
</protein>
<dbReference type="OrthoDB" id="9180895at2"/>
<dbReference type="Proteomes" id="UP000198816">
    <property type="component" value="Unassembled WGS sequence"/>
</dbReference>
<accession>A0A1H3AT17</accession>
<proteinExistence type="predicted"/>
<dbReference type="Gene3D" id="3.30.70.120">
    <property type="match status" value="1"/>
</dbReference>
<dbReference type="InterPro" id="IPR015867">
    <property type="entry name" value="N-reg_PII/ATP_PRibTrfase_C"/>
</dbReference>
<evidence type="ECO:0000313" key="1">
    <source>
        <dbReference type="EMBL" id="SDX32548.1"/>
    </source>
</evidence>
<dbReference type="RefSeq" id="WP_093035764.1">
    <property type="nucleotide sequence ID" value="NZ_FNNZ01000021.1"/>
</dbReference>